<keyword evidence="7" id="KW-1185">Reference proteome</keyword>
<keyword evidence="2" id="KW-0813">Transport</keyword>
<evidence type="ECO:0000256" key="1">
    <source>
        <dbReference type="ARBA" id="ARBA00022729"/>
    </source>
</evidence>
<dbReference type="OrthoDB" id="679547at2"/>
<dbReference type="Gene3D" id="2.170.130.10">
    <property type="entry name" value="TonB-dependent receptor, plug domain"/>
    <property type="match status" value="1"/>
</dbReference>
<dbReference type="RefSeq" id="WP_115566520.1">
    <property type="nucleotide sequence ID" value="NZ_QRGR01000017.1"/>
</dbReference>
<proteinExistence type="inferred from homology"/>
<keyword evidence="2" id="KW-0812">Transmembrane</keyword>
<dbReference type="GO" id="GO:0015344">
    <property type="term" value="F:siderophore uptake transmembrane transporter activity"/>
    <property type="evidence" value="ECO:0007669"/>
    <property type="project" value="TreeGrafter"/>
</dbReference>
<dbReference type="Pfam" id="PF01835">
    <property type="entry name" value="MG2"/>
    <property type="match status" value="1"/>
</dbReference>
<dbReference type="EMBL" id="QRGR01000017">
    <property type="protein sequence ID" value="RDV14229.1"/>
    <property type="molecule type" value="Genomic_DNA"/>
</dbReference>
<feature type="domain" description="Macroglobulin" evidence="4">
    <location>
        <begin position="49"/>
        <end position="135"/>
    </location>
</feature>
<protein>
    <recommendedName>
        <fullName evidence="8">TonB-dependent receptor plug domain-containing protein</fullName>
    </recommendedName>
</protein>
<dbReference type="InterPro" id="IPR039426">
    <property type="entry name" value="TonB-dep_rcpt-like"/>
</dbReference>
<dbReference type="GO" id="GO:0009279">
    <property type="term" value="C:cell outer membrane"/>
    <property type="evidence" value="ECO:0007669"/>
    <property type="project" value="UniProtKB-SubCell"/>
</dbReference>
<keyword evidence="2" id="KW-0998">Cell outer membrane</keyword>
<evidence type="ECO:0000259" key="4">
    <source>
        <dbReference type="Pfam" id="PF01835"/>
    </source>
</evidence>
<dbReference type="Pfam" id="PF07715">
    <property type="entry name" value="Plug"/>
    <property type="match status" value="1"/>
</dbReference>
<dbReference type="SUPFAM" id="SSF56935">
    <property type="entry name" value="Porins"/>
    <property type="match status" value="1"/>
</dbReference>
<dbReference type="InterPro" id="IPR037066">
    <property type="entry name" value="Plug_dom_sf"/>
</dbReference>
<reference evidence="7" key="1">
    <citation type="submission" date="2018-08" db="EMBL/GenBank/DDBJ databases">
        <authorList>
            <person name="Liu Z.-W."/>
            <person name="Du Z.-J."/>
        </authorList>
    </citation>
    <scope>NUCLEOTIDE SEQUENCE [LARGE SCALE GENOMIC DNA]</scope>
    <source>
        <strain evidence="7">H4X</strain>
    </source>
</reference>
<feature type="chain" id="PRO_5017772952" description="TonB-dependent receptor plug domain-containing protein" evidence="3">
    <location>
        <begin position="25"/>
        <end position="820"/>
    </location>
</feature>
<evidence type="ECO:0000259" key="5">
    <source>
        <dbReference type="Pfam" id="PF07715"/>
    </source>
</evidence>
<dbReference type="Proteomes" id="UP000256708">
    <property type="component" value="Unassembled WGS sequence"/>
</dbReference>
<dbReference type="InterPro" id="IPR002890">
    <property type="entry name" value="MG2"/>
</dbReference>
<dbReference type="PANTHER" id="PTHR30069">
    <property type="entry name" value="TONB-DEPENDENT OUTER MEMBRANE RECEPTOR"/>
    <property type="match status" value="1"/>
</dbReference>
<keyword evidence="2" id="KW-0472">Membrane</keyword>
<dbReference type="GO" id="GO:0004866">
    <property type="term" value="F:endopeptidase inhibitor activity"/>
    <property type="evidence" value="ECO:0007669"/>
    <property type="project" value="InterPro"/>
</dbReference>
<evidence type="ECO:0000256" key="2">
    <source>
        <dbReference type="PROSITE-ProRule" id="PRU01360"/>
    </source>
</evidence>
<evidence type="ECO:0008006" key="8">
    <source>
        <dbReference type="Google" id="ProtNLM"/>
    </source>
</evidence>
<comment type="similarity">
    <text evidence="2">Belongs to the TonB-dependent receptor family.</text>
</comment>
<sequence>MKPIKYRYFIYMVPLLLLASMAFVSPQTDLLQRLQSYLNTYRAQYAPEKVYVQTDKPYYTPGQSMWLKGYIVDAATLHPSTKSDVLYVDLLNTESKAVHRLMLKAEDGKAAGDIVLPRDLPEGTYSLSAYTQWMRNFGENTFFNKTIRVLGPETAGKQEAAAVSQEMDFQFFPEGGDLVQGLTNRVAFKAIGPGGTGVAVSGSVFDDQGQKLTDFTDTHLGMGAFELLPREGRRYFARVTTSDGESLEYALPLAQARGYVLRVDEVSDENVISVTVSGNVNEQEPLVLTGISQDALQYSQTFTLQPGQTYRQEISKADFPTGIARFHLARTNGEALAERLVFVDQQDNLDVTVTANKETFAGREQVTLQLEAKGRDGKPVATDFSLAVTDDELVKHNEHGLGIKSYLLLTSDLRGHVEQPGYYFESNDAERKEALQHLLMTQGWRRFSWEEAASGNFPDIKHRDEKDLTISGKLLTNKGKPVAKGEVLLYVQGQHQAFITTETNKEGEFAFRGFDFVGDVEVVIQGTDARGRRKHLQVVMDEGSYKPQIPASHAPQSDAPSADTKQAFLQASNQLIASAADTSETYTLRGILLPEVSIQGEEDVYKPFKLHQEADVVLTRRELPMAPSGNILESLQGRVAGLQVYRSGQNQFRASIRGQQSPPLYLIDGVPVSESALTSLNQLDISRIEVLKNAANASIYGGRASGGVIAFFTNRGGEEEVEVEPGTYIIVHEARGYSKVREFYSPRHDRQSTDRNEPDLRSTIYWNPSVTTDANGKATVTFYTADRNTSYRVIAEGISDDGKPGRGTLTFDVDSKILNR</sequence>
<dbReference type="PANTHER" id="PTHR30069:SF29">
    <property type="entry name" value="HEMOGLOBIN AND HEMOGLOBIN-HAPTOGLOBIN-BINDING PROTEIN 1-RELATED"/>
    <property type="match status" value="1"/>
</dbReference>
<dbReference type="InterPro" id="IPR012910">
    <property type="entry name" value="Plug_dom"/>
</dbReference>
<feature type="domain" description="TonB-dependent receptor plug" evidence="5">
    <location>
        <begin position="617"/>
        <end position="708"/>
    </location>
</feature>
<evidence type="ECO:0000256" key="3">
    <source>
        <dbReference type="SAM" id="SignalP"/>
    </source>
</evidence>
<name>A0A3D8L9Y0_9BACT</name>
<dbReference type="AlphaFoldDB" id="A0A3D8L9Y0"/>
<dbReference type="GO" id="GO:0044718">
    <property type="term" value="P:siderophore transmembrane transport"/>
    <property type="evidence" value="ECO:0007669"/>
    <property type="project" value="TreeGrafter"/>
</dbReference>
<evidence type="ECO:0000313" key="6">
    <source>
        <dbReference type="EMBL" id="RDV14229.1"/>
    </source>
</evidence>
<dbReference type="PROSITE" id="PS52016">
    <property type="entry name" value="TONB_DEPENDENT_REC_3"/>
    <property type="match status" value="1"/>
</dbReference>
<feature type="signal peptide" evidence="3">
    <location>
        <begin position="1"/>
        <end position="24"/>
    </location>
</feature>
<keyword evidence="1 3" id="KW-0732">Signal</keyword>
<dbReference type="Gene3D" id="2.60.40.1930">
    <property type="match status" value="1"/>
</dbReference>
<evidence type="ECO:0000313" key="7">
    <source>
        <dbReference type="Proteomes" id="UP000256708"/>
    </source>
</evidence>
<keyword evidence="2" id="KW-1134">Transmembrane beta strand</keyword>
<comment type="subcellular location">
    <subcellularLocation>
        <location evidence="2">Cell outer membrane</location>
        <topology evidence="2">Multi-pass membrane protein</topology>
    </subcellularLocation>
</comment>
<comment type="caution">
    <text evidence="6">The sequence shown here is derived from an EMBL/GenBank/DDBJ whole genome shotgun (WGS) entry which is preliminary data.</text>
</comment>
<gene>
    <name evidence="6" type="ORF">DXT99_15670</name>
</gene>
<organism evidence="6 7">
    <name type="scientific">Pontibacter diazotrophicus</name>
    <dbReference type="NCBI Taxonomy" id="1400979"/>
    <lineage>
        <taxon>Bacteria</taxon>
        <taxon>Pseudomonadati</taxon>
        <taxon>Bacteroidota</taxon>
        <taxon>Cytophagia</taxon>
        <taxon>Cytophagales</taxon>
        <taxon>Hymenobacteraceae</taxon>
        <taxon>Pontibacter</taxon>
    </lineage>
</organism>
<accession>A0A3D8L9Y0</accession>